<sequence length="99" mass="11246">MSKILLIISIVLGFWYLLVEIRDMISSYKAYFEISWNYLDLSAIISAIVTSIAWLINGSVPIGALTFTTLLLELKFINILDSSCYDSEYCRQSCSFSII</sequence>
<gene>
    <name evidence="2" type="ORF">F8M41_005394</name>
</gene>
<feature type="transmembrane region" description="Helical" evidence="1">
    <location>
        <begin position="43"/>
        <end position="72"/>
    </location>
</feature>
<keyword evidence="3" id="KW-1185">Reference proteome</keyword>
<reference evidence="2 3" key="1">
    <citation type="journal article" date="2019" name="Environ. Microbiol.">
        <title>At the nexus of three kingdoms: the genome of the mycorrhizal fungus Gigaspora margarita provides insights into plant, endobacterial and fungal interactions.</title>
        <authorList>
            <person name="Venice F."/>
            <person name="Ghignone S."/>
            <person name="Salvioli di Fossalunga A."/>
            <person name="Amselem J."/>
            <person name="Novero M."/>
            <person name="Xianan X."/>
            <person name="Sedzielewska Toro K."/>
            <person name="Morin E."/>
            <person name="Lipzen A."/>
            <person name="Grigoriev I.V."/>
            <person name="Henrissat B."/>
            <person name="Martin F.M."/>
            <person name="Bonfante P."/>
        </authorList>
    </citation>
    <scope>NUCLEOTIDE SEQUENCE [LARGE SCALE GENOMIC DNA]</scope>
    <source>
        <strain evidence="2 3">BEG34</strain>
    </source>
</reference>
<dbReference type="AlphaFoldDB" id="A0A8H3XA42"/>
<proteinExistence type="predicted"/>
<comment type="caution">
    <text evidence="2">The sequence shown here is derived from an EMBL/GenBank/DDBJ whole genome shotgun (WGS) entry which is preliminary data.</text>
</comment>
<dbReference type="OrthoDB" id="2377581at2759"/>
<evidence type="ECO:0000256" key="1">
    <source>
        <dbReference type="SAM" id="Phobius"/>
    </source>
</evidence>
<evidence type="ECO:0000313" key="3">
    <source>
        <dbReference type="Proteomes" id="UP000439903"/>
    </source>
</evidence>
<name>A0A8H3XA42_GIGMA</name>
<keyword evidence="1" id="KW-1133">Transmembrane helix</keyword>
<keyword evidence="1" id="KW-0472">Membrane</keyword>
<keyword evidence="1" id="KW-0812">Transmembrane</keyword>
<dbReference type="Proteomes" id="UP000439903">
    <property type="component" value="Unassembled WGS sequence"/>
</dbReference>
<protein>
    <submittedName>
        <fullName evidence="2">Uncharacterized protein</fullName>
    </submittedName>
</protein>
<organism evidence="2 3">
    <name type="scientific">Gigaspora margarita</name>
    <dbReference type="NCBI Taxonomy" id="4874"/>
    <lineage>
        <taxon>Eukaryota</taxon>
        <taxon>Fungi</taxon>
        <taxon>Fungi incertae sedis</taxon>
        <taxon>Mucoromycota</taxon>
        <taxon>Glomeromycotina</taxon>
        <taxon>Glomeromycetes</taxon>
        <taxon>Diversisporales</taxon>
        <taxon>Gigasporaceae</taxon>
        <taxon>Gigaspora</taxon>
    </lineage>
</organism>
<dbReference type="EMBL" id="WTPW01001509">
    <property type="protein sequence ID" value="KAF0431412.1"/>
    <property type="molecule type" value="Genomic_DNA"/>
</dbReference>
<accession>A0A8H3XA42</accession>
<evidence type="ECO:0000313" key="2">
    <source>
        <dbReference type="EMBL" id="KAF0431412.1"/>
    </source>
</evidence>